<dbReference type="PROSITE" id="PS50206">
    <property type="entry name" value="RHODANESE_3"/>
    <property type="match status" value="1"/>
</dbReference>
<reference evidence="3" key="1">
    <citation type="submission" date="2017-04" db="EMBL/GenBank/DDBJ databases">
        <title>Genome evolution of the luminous symbionts of deep sea anglerfish.</title>
        <authorList>
            <person name="Hendry T.A."/>
        </authorList>
    </citation>
    <scope>NUCLEOTIDE SEQUENCE [LARGE SCALE GENOMIC DNA]</scope>
</reference>
<dbReference type="Gene3D" id="3.40.250.10">
    <property type="entry name" value="Rhodanese-like domain"/>
    <property type="match status" value="1"/>
</dbReference>
<sequence>MHPQGAFHHITDSIVQLMQNIDYEKSILVICSKGVSSQGIAQYLHNQGVETVYSVDGGFEAWHRQGLPVEAGTTNIDV</sequence>
<protein>
    <submittedName>
        <fullName evidence="2">Thiosulfate sulfurtransferase GlpE</fullName>
        <ecNumber evidence="2">2.8.1.1</ecNumber>
    </submittedName>
</protein>
<dbReference type="SUPFAM" id="SSF52821">
    <property type="entry name" value="Rhodanese/Cell cycle control phosphatase"/>
    <property type="match status" value="1"/>
</dbReference>
<evidence type="ECO:0000259" key="1">
    <source>
        <dbReference type="PROSITE" id="PS50206"/>
    </source>
</evidence>
<dbReference type="InterPro" id="IPR001763">
    <property type="entry name" value="Rhodanese-like_dom"/>
</dbReference>
<accession>A0A291B9A1</accession>
<proteinExistence type="predicted"/>
<dbReference type="EMBL" id="CP020660">
    <property type="protein sequence ID" value="ATF09561.1"/>
    <property type="molecule type" value="Genomic_DNA"/>
</dbReference>
<evidence type="ECO:0000313" key="3">
    <source>
        <dbReference type="Proteomes" id="UP000218160"/>
    </source>
</evidence>
<dbReference type="Proteomes" id="UP000218160">
    <property type="component" value="Chromosome 1"/>
</dbReference>
<dbReference type="KEGG" id="elux:BTN50_1061"/>
<feature type="domain" description="Rhodanese" evidence="1">
    <location>
        <begin position="2"/>
        <end position="71"/>
    </location>
</feature>
<name>A0A291B9A1_9GAMM</name>
<dbReference type="AlphaFoldDB" id="A0A291B9A1"/>
<dbReference type="Pfam" id="PF00581">
    <property type="entry name" value="Rhodanese"/>
    <property type="match status" value="1"/>
</dbReference>
<gene>
    <name evidence="2" type="ORF">BTN50_1061</name>
</gene>
<keyword evidence="2" id="KW-0808">Transferase</keyword>
<evidence type="ECO:0000313" key="2">
    <source>
        <dbReference type="EMBL" id="ATF09561.1"/>
    </source>
</evidence>
<keyword evidence="3" id="KW-1185">Reference proteome</keyword>
<dbReference type="InterPro" id="IPR036873">
    <property type="entry name" value="Rhodanese-like_dom_sf"/>
</dbReference>
<organism evidence="2 3">
    <name type="scientific">Candidatus Enterovibrio altilux</name>
    <dbReference type="NCBI Taxonomy" id="1927128"/>
    <lineage>
        <taxon>Bacteria</taxon>
        <taxon>Pseudomonadati</taxon>
        <taxon>Pseudomonadota</taxon>
        <taxon>Gammaproteobacteria</taxon>
        <taxon>Vibrionales</taxon>
        <taxon>Vibrionaceae</taxon>
        <taxon>Enterovibrio</taxon>
    </lineage>
</organism>
<dbReference type="GO" id="GO:0004792">
    <property type="term" value="F:thiosulfate-cyanide sulfurtransferase activity"/>
    <property type="evidence" value="ECO:0007669"/>
    <property type="project" value="UniProtKB-EC"/>
</dbReference>
<dbReference type="EC" id="2.8.1.1" evidence="2"/>